<feature type="domain" description="Helicase ATP-binding" evidence="2">
    <location>
        <begin position="326"/>
        <end position="466"/>
    </location>
</feature>
<organism evidence="4 5">
    <name type="scientific">Actinoplanes derwentensis</name>
    <dbReference type="NCBI Taxonomy" id="113562"/>
    <lineage>
        <taxon>Bacteria</taxon>
        <taxon>Bacillati</taxon>
        <taxon>Actinomycetota</taxon>
        <taxon>Actinomycetes</taxon>
        <taxon>Micromonosporales</taxon>
        <taxon>Micromonosporaceae</taxon>
        <taxon>Actinoplanes</taxon>
    </lineage>
</organism>
<dbReference type="PROSITE" id="PS51194">
    <property type="entry name" value="HELICASE_CTER"/>
    <property type="match status" value="1"/>
</dbReference>
<dbReference type="Proteomes" id="UP000198688">
    <property type="component" value="Chromosome I"/>
</dbReference>
<dbReference type="InterPro" id="IPR006935">
    <property type="entry name" value="Helicase/UvrB_N"/>
</dbReference>
<dbReference type="CDD" id="cd18799">
    <property type="entry name" value="SF2_C_EcoAI-like"/>
    <property type="match status" value="1"/>
</dbReference>
<feature type="domain" description="PLD phosphodiesterase" evidence="1">
    <location>
        <begin position="213"/>
        <end position="244"/>
    </location>
</feature>
<dbReference type="InterPro" id="IPR052511">
    <property type="entry name" value="ATP-dep_Helicase"/>
</dbReference>
<dbReference type="Pfam" id="PF04851">
    <property type="entry name" value="ResIII"/>
    <property type="match status" value="1"/>
</dbReference>
<dbReference type="Gene3D" id="3.30.870.10">
    <property type="entry name" value="Endonuclease Chain A"/>
    <property type="match status" value="1"/>
</dbReference>
<evidence type="ECO:0000313" key="4">
    <source>
        <dbReference type="EMBL" id="SDT75028.1"/>
    </source>
</evidence>
<dbReference type="GO" id="GO:0016887">
    <property type="term" value="F:ATP hydrolysis activity"/>
    <property type="evidence" value="ECO:0007669"/>
    <property type="project" value="TreeGrafter"/>
</dbReference>
<dbReference type="RefSeq" id="WP_197686019.1">
    <property type="nucleotide sequence ID" value="NZ_LT629758.1"/>
</dbReference>
<accession>A0A1H2CWX8</accession>
<dbReference type="Pfam" id="PF13091">
    <property type="entry name" value="PLDc_2"/>
    <property type="match status" value="1"/>
</dbReference>
<dbReference type="InterPro" id="IPR027417">
    <property type="entry name" value="P-loop_NTPase"/>
</dbReference>
<dbReference type="AlphaFoldDB" id="A0A1H2CWX8"/>
<evidence type="ECO:0000259" key="3">
    <source>
        <dbReference type="PROSITE" id="PS51194"/>
    </source>
</evidence>
<dbReference type="GO" id="GO:0005524">
    <property type="term" value="F:ATP binding"/>
    <property type="evidence" value="ECO:0007669"/>
    <property type="project" value="InterPro"/>
</dbReference>
<dbReference type="EMBL" id="LT629758">
    <property type="protein sequence ID" value="SDT75028.1"/>
    <property type="molecule type" value="Genomic_DNA"/>
</dbReference>
<evidence type="ECO:0000313" key="5">
    <source>
        <dbReference type="Proteomes" id="UP000198688"/>
    </source>
</evidence>
<sequence length="828" mass="92855">MSDELIAGLYDHILTEALSARTLEIDPELVKIQELRPADASDRIARLLARQIERALDSVPEKLRVDVGVRVAHALLDTLHEHIPGTGSTVEKPAEPGRALAAIGSFDLGGTARFPQQPLTPLIDTTLLSNAPGEPRIGHQIPSEIDSADSIDVVMAFIRRSGLRRLLPALRKHCGAGKSLRVLTTTYTGSTEAEALNLLAEIGADVRVSYDVTTARLHAKAWLFHRRSGLNTAYVGSSNLTHSAQIDGMEWNVRVAAARNPDVMVKISAVFESYWQSGDFVPYLEDEFREELARANNRDGRTRSTLSPLEIRLEPFQERLLELIEVARQNGRHHNLLVSATGTGKTVMAAVDYTRLRQRLPRARLLFIAHRREILDQSMETFRQAVRDPSFGEFWVGGKRPADYEHVFASVQALNSYGAKNLPEDHFDVVIIDEFHHASAASYQAILDRLKPQELLGLTATPERADGLSVLEWFDGRIAAELRLWDAIEQHRLAPFVYYGIHDGIDLTEVPWRRGQGYDSAGLTEAYVGNERWMRLVLDQLVQHVDEISEIRCLGFCVSIGHAQYMAEQFQQLGVKAVAVWGDTPENERKSALQQLAKGDINVVFSVDLFNEGVDVPAVDTLLFLRPTDSPTLFLQQLGRGLRLQKGKTVCTVLDFVGTHRREFRFDQRYRALLGGTRSEVVRAIECDFPFLPAGCHMELTKTAREIVLRNIRDAVPGYWSERVRELEALSQVRTSVSLSDYLVETGLELGDIYANNRCWSDLRKAAGLTVAESGSQERELRRALGRLQHLDDRQRLDSYREFLEAKPDPKALSGTNTATAGRHFVWF</sequence>
<dbReference type="SUPFAM" id="SSF56024">
    <property type="entry name" value="Phospholipase D/nuclease"/>
    <property type="match status" value="1"/>
</dbReference>
<dbReference type="PANTHER" id="PTHR47962:SF7">
    <property type="entry name" value="MITOCHONDRIAL ATP-DEPENDENT HELICASE IRC3-RELATED"/>
    <property type="match status" value="1"/>
</dbReference>
<protein>
    <submittedName>
        <fullName evidence="4">PLD-like domain-containing protein</fullName>
    </submittedName>
</protein>
<dbReference type="CDD" id="cd18032">
    <property type="entry name" value="DEXHc_RE_I_III_res"/>
    <property type="match status" value="1"/>
</dbReference>
<dbReference type="Gene3D" id="3.40.50.300">
    <property type="entry name" value="P-loop containing nucleotide triphosphate hydrolases"/>
    <property type="match status" value="2"/>
</dbReference>
<dbReference type="InterPro" id="IPR025202">
    <property type="entry name" value="PLD-like_dom"/>
</dbReference>
<keyword evidence="5" id="KW-1185">Reference proteome</keyword>
<dbReference type="PANTHER" id="PTHR47962">
    <property type="entry name" value="ATP-DEPENDENT HELICASE LHR-RELATED-RELATED"/>
    <property type="match status" value="1"/>
</dbReference>
<dbReference type="GO" id="GO:0006793">
    <property type="term" value="P:phosphorus metabolic process"/>
    <property type="evidence" value="ECO:0007669"/>
    <property type="project" value="UniProtKB-ARBA"/>
</dbReference>
<name>A0A1H2CWX8_9ACTN</name>
<proteinExistence type="predicted"/>
<dbReference type="SMART" id="SM00487">
    <property type="entry name" value="DEXDc"/>
    <property type="match status" value="1"/>
</dbReference>
<dbReference type="STRING" id="113562.SAMN04489716_7171"/>
<dbReference type="Pfam" id="PF00271">
    <property type="entry name" value="Helicase_C"/>
    <property type="match status" value="1"/>
</dbReference>
<dbReference type="InterPro" id="IPR014001">
    <property type="entry name" value="Helicase_ATP-bd"/>
</dbReference>
<feature type="domain" description="Helicase C-terminal" evidence="3">
    <location>
        <begin position="540"/>
        <end position="686"/>
    </location>
</feature>
<dbReference type="InterPro" id="IPR001650">
    <property type="entry name" value="Helicase_C-like"/>
</dbReference>
<dbReference type="PROSITE" id="PS51192">
    <property type="entry name" value="HELICASE_ATP_BIND_1"/>
    <property type="match status" value="1"/>
</dbReference>
<reference evidence="4 5" key="1">
    <citation type="submission" date="2016-10" db="EMBL/GenBank/DDBJ databases">
        <authorList>
            <person name="de Groot N.N."/>
        </authorList>
    </citation>
    <scope>NUCLEOTIDE SEQUENCE [LARGE SCALE GENOMIC DNA]</scope>
    <source>
        <strain evidence="4 5">DSM 43941</strain>
    </source>
</reference>
<evidence type="ECO:0000259" key="1">
    <source>
        <dbReference type="PROSITE" id="PS50035"/>
    </source>
</evidence>
<dbReference type="SUPFAM" id="SSF52540">
    <property type="entry name" value="P-loop containing nucleoside triphosphate hydrolases"/>
    <property type="match status" value="1"/>
</dbReference>
<dbReference type="PROSITE" id="PS50035">
    <property type="entry name" value="PLD"/>
    <property type="match status" value="1"/>
</dbReference>
<dbReference type="InterPro" id="IPR001736">
    <property type="entry name" value="PLipase_D/transphosphatidylase"/>
</dbReference>
<dbReference type="GO" id="GO:0003677">
    <property type="term" value="F:DNA binding"/>
    <property type="evidence" value="ECO:0007669"/>
    <property type="project" value="InterPro"/>
</dbReference>
<gene>
    <name evidence="4" type="ORF">SAMN04489716_7171</name>
</gene>
<evidence type="ECO:0000259" key="2">
    <source>
        <dbReference type="PROSITE" id="PS51192"/>
    </source>
</evidence>
<dbReference type="SMART" id="SM00490">
    <property type="entry name" value="HELICc"/>
    <property type="match status" value="1"/>
</dbReference>